<protein>
    <submittedName>
        <fullName evidence="1">Uncharacterized protein</fullName>
    </submittedName>
</protein>
<dbReference type="EMBL" id="BT138144">
    <property type="protein sequence ID" value="AFK37939.1"/>
    <property type="molecule type" value="mRNA"/>
</dbReference>
<name>I3SCE7_LOTJA</name>
<organism evidence="1">
    <name type="scientific">Lotus japonicus</name>
    <name type="common">Lotus corniculatus var. japonicus</name>
    <dbReference type="NCBI Taxonomy" id="34305"/>
    <lineage>
        <taxon>Eukaryota</taxon>
        <taxon>Viridiplantae</taxon>
        <taxon>Streptophyta</taxon>
        <taxon>Embryophyta</taxon>
        <taxon>Tracheophyta</taxon>
        <taxon>Spermatophyta</taxon>
        <taxon>Magnoliopsida</taxon>
        <taxon>eudicotyledons</taxon>
        <taxon>Gunneridae</taxon>
        <taxon>Pentapetalae</taxon>
        <taxon>rosids</taxon>
        <taxon>fabids</taxon>
        <taxon>Fabales</taxon>
        <taxon>Fabaceae</taxon>
        <taxon>Papilionoideae</taxon>
        <taxon>50 kb inversion clade</taxon>
        <taxon>NPAAA clade</taxon>
        <taxon>Hologalegina</taxon>
        <taxon>robinioid clade</taxon>
        <taxon>Loteae</taxon>
        <taxon>Lotus</taxon>
    </lineage>
</organism>
<sequence>MFIIQDLGSDHDTCNKQPMHIQGYDKRIRMPMCQPVYIHISNHET</sequence>
<accession>I3SCE7</accession>
<dbReference type="AlphaFoldDB" id="I3SCE7"/>
<evidence type="ECO:0000313" key="1">
    <source>
        <dbReference type="EMBL" id="AFK37939.1"/>
    </source>
</evidence>
<reference evidence="1" key="1">
    <citation type="submission" date="2012-05" db="EMBL/GenBank/DDBJ databases">
        <authorList>
            <person name="Krishnakumar V."/>
            <person name="Cheung F."/>
            <person name="Xiao Y."/>
            <person name="Chan A."/>
            <person name="Moskal W.A."/>
            <person name="Town C.D."/>
        </authorList>
    </citation>
    <scope>NUCLEOTIDE SEQUENCE</scope>
</reference>
<proteinExistence type="evidence at transcript level"/>